<comment type="catalytic activity">
    <reaction evidence="16">
        <text>12-(9Z-hexadecenoyloxy)-octadecanoate + H2O = 12-hydroxyoctadecanoate + (9Z)-hexadecenoate + H(+)</text>
        <dbReference type="Rhea" id="RHEA:52072"/>
        <dbReference type="ChEBI" id="CHEBI:15377"/>
        <dbReference type="ChEBI" id="CHEBI:15378"/>
        <dbReference type="ChEBI" id="CHEBI:32372"/>
        <dbReference type="ChEBI" id="CHEBI:84201"/>
        <dbReference type="ChEBI" id="CHEBI:136312"/>
    </reaction>
    <physiologicalReaction direction="left-to-right" evidence="16">
        <dbReference type="Rhea" id="RHEA:52073"/>
    </physiologicalReaction>
</comment>
<keyword evidence="6 17" id="KW-0472">Membrane</keyword>
<evidence type="ECO:0000256" key="3">
    <source>
        <dbReference type="ARBA" id="ARBA00009300"/>
    </source>
</evidence>
<evidence type="ECO:0000313" key="18">
    <source>
        <dbReference type="Proteomes" id="UP000887563"/>
    </source>
</evidence>
<reference evidence="19" key="1">
    <citation type="submission" date="2022-11" db="UniProtKB">
        <authorList>
            <consortium name="WormBaseParasite"/>
        </authorList>
    </citation>
    <scope>IDENTIFICATION</scope>
</reference>
<feature type="transmembrane region" description="Helical" evidence="17">
    <location>
        <begin position="46"/>
        <end position="70"/>
    </location>
</feature>
<evidence type="ECO:0000256" key="17">
    <source>
        <dbReference type="SAM" id="Phobius"/>
    </source>
</evidence>
<dbReference type="Pfam" id="PF04750">
    <property type="entry name" value="Far-17a_AIG1"/>
    <property type="match status" value="1"/>
</dbReference>
<comment type="catalytic activity">
    <reaction evidence="14">
        <text>13-(9Z-octadecenoyloxy)-octadecanoate + H2O = 13-hydroxy-octadecanoate + (9Z)-octadecenoate + H(+)</text>
        <dbReference type="Rhea" id="RHEA:52064"/>
        <dbReference type="ChEBI" id="CHEBI:15377"/>
        <dbReference type="ChEBI" id="CHEBI:15378"/>
        <dbReference type="ChEBI" id="CHEBI:30823"/>
        <dbReference type="ChEBI" id="CHEBI:136303"/>
        <dbReference type="ChEBI" id="CHEBI:136304"/>
    </reaction>
    <physiologicalReaction direction="left-to-right" evidence="14">
        <dbReference type="Rhea" id="RHEA:52065"/>
    </physiologicalReaction>
</comment>
<dbReference type="PANTHER" id="PTHR10989">
    <property type="entry name" value="ANDROGEN-INDUCED PROTEIN 1-RELATED"/>
    <property type="match status" value="1"/>
</dbReference>
<evidence type="ECO:0000256" key="4">
    <source>
        <dbReference type="ARBA" id="ARBA00022692"/>
    </source>
</evidence>
<feature type="transmembrane region" description="Helical" evidence="17">
    <location>
        <begin position="154"/>
        <end position="172"/>
    </location>
</feature>
<evidence type="ECO:0000256" key="1">
    <source>
        <dbReference type="ARBA" id="ARBA00000923"/>
    </source>
</evidence>
<dbReference type="AlphaFoldDB" id="A0A914KFZ3"/>
<protein>
    <submittedName>
        <fullName evidence="19">Uncharacterized protein</fullName>
    </submittedName>
</protein>
<comment type="catalytic activity">
    <reaction evidence="11">
        <text>12-(9Z-octadecenoyloxy)-octadecanoate + H2O = 12-hydroxyoctadecanoate + (9Z)-octadecenoate + H(+)</text>
        <dbReference type="Rhea" id="RHEA:52060"/>
        <dbReference type="ChEBI" id="CHEBI:15377"/>
        <dbReference type="ChEBI" id="CHEBI:15378"/>
        <dbReference type="ChEBI" id="CHEBI:30823"/>
        <dbReference type="ChEBI" id="CHEBI:84201"/>
        <dbReference type="ChEBI" id="CHEBI:136302"/>
    </reaction>
    <physiologicalReaction direction="left-to-right" evidence="11">
        <dbReference type="Rhea" id="RHEA:52061"/>
    </physiologicalReaction>
</comment>
<accession>A0A914KFZ3</accession>
<dbReference type="GO" id="GO:0016020">
    <property type="term" value="C:membrane"/>
    <property type="evidence" value="ECO:0007669"/>
    <property type="project" value="InterPro"/>
</dbReference>
<proteinExistence type="inferred from homology"/>
<evidence type="ECO:0000256" key="15">
    <source>
        <dbReference type="ARBA" id="ARBA00049322"/>
    </source>
</evidence>
<comment type="catalytic activity">
    <reaction evidence="7">
        <text>12-hexadecanoyloxy-octadecanoate + H2O = 12-hydroxyoctadecanoate + hexadecanoate + H(+)</text>
        <dbReference type="Rhea" id="RHEA:52056"/>
        <dbReference type="ChEBI" id="CHEBI:7896"/>
        <dbReference type="ChEBI" id="CHEBI:15377"/>
        <dbReference type="ChEBI" id="CHEBI:15378"/>
        <dbReference type="ChEBI" id="CHEBI:83677"/>
        <dbReference type="ChEBI" id="CHEBI:84201"/>
    </reaction>
    <physiologicalReaction direction="left-to-right" evidence="7">
        <dbReference type="Rhea" id="RHEA:52057"/>
    </physiologicalReaction>
</comment>
<comment type="catalytic activity">
    <reaction evidence="10">
        <text>12-octadecanoyloxy-octadecanoate + H2O = 12-hydroxyoctadecanoate + octadecanoate + H(+)</text>
        <dbReference type="Rhea" id="RHEA:52080"/>
        <dbReference type="ChEBI" id="CHEBI:15377"/>
        <dbReference type="ChEBI" id="CHEBI:15378"/>
        <dbReference type="ChEBI" id="CHEBI:25629"/>
        <dbReference type="ChEBI" id="CHEBI:84201"/>
        <dbReference type="ChEBI" id="CHEBI:136330"/>
    </reaction>
    <physiologicalReaction direction="left-to-right" evidence="10">
        <dbReference type="Rhea" id="RHEA:52081"/>
    </physiologicalReaction>
</comment>
<feature type="transmembrane region" description="Helical" evidence="17">
    <location>
        <begin position="192"/>
        <end position="212"/>
    </location>
</feature>
<comment type="catalytic activity">
    <reaction evidence="15">
        <text>13-(9Z-hexadecenoyloxy)-octadecanoate + H2O = 13-hydroxy-octadecanoate + (9Z)-hexadecenoate + H(+)</text>
        <dbReference type="Rhea" id="RHEA:52076"/>
        <dbReference type="ChEBI" id="CHEBI:15377"/>
        <dbReference type="ChEBI" id="CHEBI:15378"/>
        <dbReference type="ChEBI" id="CHEBI:32372"/>
        <dbReference type="ChEBI" id="CHEBI:136304"/>
        <dbReference type="ChEBI" id="CHEBI:136315"/>
    </reaction>
    <physiologicalReaction direction="left-to-right" evidence="15">
        <dbReference type="Rhea" id="RHEA:52077"/>
    </physiologicalReaction>
</comment>
<evidence type="ECO:0000256" key="2">
    <source>
        <dbReference type="ARBA" id="ARBA00004127"/>
    </source>
</evidence>
<evidence type="ECO:0000313" key="19">
    <source>
        <dbReference type="WBParaSite" id="Minc3s00002g00143"/>
    </source>
</evidence>
<dbReference type="WBParaSite" id="Minc3s00002g00143">
    <property type="protein sequence ID" value="Minc3s00002g00143"/>
    <property type="gene ID" value="Minc3s00002g00143"/>
</dbReference>
<evidence type="ECO:0000256" key="6">
    <source>
        <dbReference type="ARBA" id="ARBA00023136"/>
    </source>
</evidence>
<organism evidence="18 19">
    <name type="scientific">Meloidogyne incognita</name>
    <name type="common">Southern root-knot nematode worm</name>
    <name type="synonym">Oxyuris incognita</name>
    <dbReference type="NCBI Taxonomy" id="6306"/>
    <lineage>
        <taxon>Eukaryota</taxon>
        <taxon>Metazoa</taxon>
        <taxon>Ecdysozoa</taxon>
        <taxon>Nematoda</taxon>
        <taxon>Chromadorea</taxon>
        <taxon>Rhabditida</taxon>
        <taxon>Tylenchina</taxon>
        <taxon>Tylenchomorpha</taxon>
        <taxon>Tylenchoidea</taxon>
        <taxon>Meloidogynidae</taxon>
        <taxon>Meloidogyninae</taxon>
        <taxon>Meloidogyne</taxon>
        <taxon>Meloidogyne incognita group</taxon>
    </lineage>
</organism>
<comment type="catalytic activity">
    <reaction evidence="13">
        <text>9-octadecanoyloxy-octadecanoate + H2O = 9-hydroxy-octadecanoate + octadecanoate + H(+)</text>
        <dbReference type="Rhea" id="RHEA:52096"/>
        <dbReference type="ChEBI" id="CHEBI:15377"/>
        <dbReference type="ChEBI" id="CHEBI:15378"/>
        <dbReference type="ChEBI" id="CHEBI:25629"/>
        <dbReference type="ChEBI" id="CHEBI:136286"/>
        <dbReference type="ChEBI" id="CHEBI:136373"/>
    </reaction>
    <physiologicalReaction direction="left-to-right" evidence="13">
        <dbReference type="Rhea" id="RHEA:52097"/>
    </physiologicalReaction>
</comment>
<dbReference type="InterPro" id="IPR006838">
    <property type="entry name" value="ADTRP_AIG1"/>
</dbReference>
<dbReference type="GO" id="GO:0012505">
    <property type="term" value="C:endomembrane system"/>
    <property type="evidence" value="ECO:0007669"/>
    <property type="project" value="UniProtKB-SubCell"/>
</dbReference>
<comment type="catalytic activity">
    <reaction evidence="9">
        <text>9-hexadecanoyloxy-octadecanoate + H2O = 9-hydroxy-octadecanoate + hexadecanoate + H(+)</text>
        <dbReference type="Rhea" id="RHEA:52052"/>
        <dbReference type="ChEBI" id="CHEBI:7896"/>
        <dbReference type="ChEBI" id="CHEBI:15377"/>
        <dbReference type="ChEBI" id="CHEBI:15378"/>
        <dbReference type="ChEBI" id="CHEBI:83670"/>
        <dbReference type="ChEBI" id="CHEBI:136286"/>
    </reaction>
    <physiologicalReaction direction="left-to-right" evidence="9">
        <dbReference type="Rhea" id="RHEA:52053"/>
    </physiologicalReaction>
</comment>
<evidence type="ECO:0000256" key="13">
    <source>
        <dbReference type="ARBA" id="ARBA00049221"/>
    </source>
</evidence>
<evidence type="ECO:0000256" key="9">
    <source>
        <dbReference type="ARBA" id="ARBA00047863"/>
    </source>
</evidence>
<dbReference type="Proteomes" id="UP000887563">
    <property type="component" value="Unplaced"/>
</dbReference>
<comment type="catalytic activity">
    <reaction evidence="1">
        <text>9-(9Z-hexadecenoyloxy)-octadecanoate + H2O = (9Z)-hexadecenoate + 9-hydroxy-octadecanoate + H(+)</text>
        <dbReference type="Rhea" id="RHEA:52068"/>
        <dbReference type="ChEBI" id="CHEBI:15377"/>
        <dbReference type="ChEBI" id="CHEBI:15378"/>
        <dbReference type="ChEBI" id="CHEBI:32372"/>
        <dbReference type="ChEBI" id="CHEBI:136286"/>
        <dbReference type="ChEBI" id="CHEBI:136309"/>
    </reaction>
    <physiologicalReaction direction="left-to-right" evidence="1">
        <dbReference type="Rhea" id="RHEA:52069"/>
    </physiologicalReaction>
</comment>
<evidence type="ECO:0000256" key="14">
    <source>
        <dbReference type="ARBA" id="ARBA00049296"/>
    </source>
</evidence>
<comment type="catalytic activity">
    <reaction evidence="12">
        <text>9-(9Z-octadecenoyloxy)-octadecanoate + H2O = 9-hydroxy-octadecanoate + (9Z)-octadecenoate + H(+)</text>
        <dbReference type="Rhea" id="RHEA:52048"/>
        <dbReference type="ChEBI" id="CHEBI:15377"/>
        <dbReference type="ChEBI" id="CHEBI:15378"/>
        <dbReference type="ChEBI" id="CHEBI:30823"/>
        <dbReference type="ChEBI" id="CHEBI:136282"/>
        <dbReference type="ChEBI" id="CHEBI:136286"/>
    </reaction>
    <physiologicalReaction direction="left-to-right" evidence="12">
        <dbReference type="Rhea" id="RHEA:52049"/>
    </physiologicalReaction>
</comment>
<feature type="transmembrane region" description="Helical" evidence="17">
    <location>
        <begin position="82"/>
        <end position="103"/>
    </location>
</feature>
<feature type="transmembrane region" description="Helical" evidence="17">
    <location>
        <begin position="12"/>
        <end position="34"/>
    </location>
</feature>
<evidence type="ECO:0000256" key="10">
    <source>
        <dbReference type="ARBA" id="ARBA00048680"/>
    </source>
</evidence>
<dbReference type="PANTHER" id="PTHR10989:SF16">
    <property type="entry name" value="AT02829P-RELATED"/>
    <property type="match status" value="1"/>
</dbReference>
<feature type="transmembrane region" description="Helical" evidence="17">
    <location>
        <begin position="123"/>
        <end position="142"/>
    </location>
</feature>
<sequence length="233" mass="27551">MLYQIIFKSSNLLFAAAYAYTIYFDYYTEVFYNLCPVPGFYLSKFVWLTFINLNLHLIYNALAAIIALFGLSNSIILNVLHFIATSLVFPVGLTVTVLFWALVYLDPQFLLDKEAEILMSSPWFNHCLHTLPLLTMTIDFLLWRHSRPTWKSAFIVIYIFMIAYLIDIHYFYYFYNFWAYPILGILSLPRRIFFIILCIFVLFASFLVTDAYNRIIHFILPKQRGTVKKLKKK</sequence>
<evidence type="ECO:0000256" key="12">
    <source>
        <dbReference type="ARBA" id="ARBA00048800"/>
    </source>
</evidence>
<comment type="similarity">
    <text evidence="3">Belongs to the AIG1 family.</text>
</comment>
<evidence type="ECO:0000256" key="16">
    <source>
        <dbReference type="ARBA" id="ARBA00049428"/>
    </source>
</evidence>
<keyword evidence="18" id="KW-1185">Reference proteome</keyword>
<evidence type="ECO:0000256" key="7">
    <source>
        <dbReference type="ARBA" id="ARBA00047368"/>
    </source>
</evidence>
<keyword evidence="5 17" id="KW-1133">Transmembrane helix</keyword>
<evidence type="ECO:0000256" key="5">
    <source>
        <dbReference type="ARBA" id="ARBA00022989"/>
    </source>
</evidence>
<evidence type="ECO:0000256" key="11">
    <source>
        <dbReference type="ARBA" id="ARBA00048701"/>
    </source>
</evidence>
<comment type="subcellular location">
    <subcellularLocation>
        <location evidence="2">Endomembrane system</location>
        <topology evidence="2">Multi-pass membrane protein</topology>
    </subcellularLocation>
</comment>
<keyword evidence="4 17" id="KW-0812">Transmembrane</keyword>
<comment type="catalytic activity">
    <reaction evidence="8">
        <text>13-octadecanoyloxy-octadecanoate + H2O = 13-hydroxy-octadecanoate + octadecanoate + H(+)</text>
        <dbReference type="Rhea" id="RHEA:52084"/>
        <dbReference type="ChEBI" id="CHEBI:15377"/>
        <dbReference type="ChEBI" id="CHEBI:15378"/>
        <dbReference type="ChEBI" id="CHEBI:25629"/>
        <dbReference type="ChEBI" id="CHEBI:136304"/>
        <dbReference type="ChEBI" id="CHEBI:136335"/>
    </reaction>
    <physiologicalReaction direction="left-to-right" evidence="8">
        <dbReference type="Rhea" id="RHEA:52085"/>
    </physiologicalReaction>
</comment>
<evidence type="ECO:0000256" key="8">
    <source>
        <dbReference type="ARBA" id="ARBA00047427"/>
    </source>
</evidence>
<name>A0A914KFZ3_MELIC</name>